<dbReference type="SUPFAM" id="SSF81383">
    <property type="entry name" value="F-box domain"/>
    <property type="match status" value="1"/>
</dbReference>
<organism evidence="2 3">
    <name type="scientific">Astyanax mexicanus</name>
    <name type="common">Blind cave fish</name>
    <name type="synonym">Astyanax fasciatus mexicanus</name>
    <dbReference type="NCBI Taxonomy" id="7994"/>
    <lineage>
        <taxon>Eukaryota</taxon>
        <taxon>Metazoa</taxon>
        <taxon>Chordata</taxon>
        <taxon>Craniata</taxon>
        <taxon>Vertebrata</taxon>
        <taxon>Euteleostomi</taxon>
        <taxon>Actinopterygii</taxon>
        <taxon>Neopterygii</taxon>
        <taxon>Teleostei</taxon>
        <taxon>Ostariophysi</taxon>
        <taxon>Characiformes</taxon>
        <taxon>Characoidei</taxon>
        <taxon>Acestrorhamphidae</taxon>
        <taxon>Acestrorhamphinae</taxon>
        <taxon>Astyanax</taxon>
    </lineage>
</organism>
<dbReference type="PANTHER" id="PTHR14381:SF1">
    <property type="entry name" value="F-BOX_WD REPEAT-CONTAINING PROTEIN 4"/>
    <property type="match status" value="1"/>
</dbReference>
<evidence type="ECO:0000259" key="1">
    <source>
        <dbReference type="PROSITE" id="PS50181"/>
    </source>
</evidence>
<proteinExistence type="predicted"/>
<accession>A0A8B9JNC8</accession>
<evidence type="ECO:0000313" key="3">
    <source>
        <dbReference type="Proteomes" id="UP000694621"/>
    </source>
</evidence>
<dbReference type="PANTHER" id="PTHR14381">
    <property type="entry name" value="DACTYLIN"/>
    <property type="match status" value="1"/>
</dbReference>
<dbReference type="InterPro" id="IPR036047">
    <property type="entry name" value="F-box-like_dom_sf"/>
</dbReference>
<dbReference type="GO" id="GO:0031146">
    <property type="term" value="P:SCF-dependent proteasomal ubiquitin-dependent protein catabolic process"/>
    <property type="evidence" value="ECO:0007669"/>
    <property type="project" value="TreeGrafter"/>
</dbReference>
<dbReference type="Ensembl" id="ENSAMXT00005026325.1">
    <property type="protein sequence ID" value="ENSAMXP00005023835.1"/>
    <property type="gene ID" value="ENSAMXG00005012211.1"/>
</dbReference>
<dbReference type="InterPro" id="IPR052301">
    <property type="entry name" value="SCF_F-box/WD-repeat"/>
</dbReference>
<feature type="domain" description="F-box" evidence="1">
    <location>
        <begin position="1"/>
        <end position="46"/>
    </location>
</feature>
<reference evidence="2" key="1">
    <citation type="submission" date="2025-08" db="UniProtKB">
        <authorList>
            <consortium name="Ensembl"/>
        </authorList>
    </citation>
    <scope>IDENTIFICATION</scope>
</reference>
<dbReference type="AlphaFoldDB" id="A0A8B9JNC8"/>
<dbReference type="Gene3D" id="1.20.1280.50">
    <property type="match status" value="1"/>
</dbReference>
<dbReference type="GO" id="GO:0019005">
    <property type="term" value="C:SCF ubiquitin ligase complex"/>
    <property type="evidence" value="ECO:0007669"/>
    <property type="project" value="TreeGrafter"/>
</dbReference>
<dbReference type="Pfam" id="PF12937">
    <property type="entry name" value="F-box-like"/>
    <property type="match status" value="1"/>
</dbReference>
<sequence length="118" mass="13561">MSLFQLPEDVLYLVLSFLDCRSLCRLAQVCRRSQQFTYRDAVWRRIAKDFINTGMTRLGLDLLVRYQSMLQLSLETAYLAGDHTAILFSIASCAQKPRNSYVSEVLSVSEVLVLCRME</sequence>
<dbReference type="SMART" id="SM00256">
    <property type="entry name" value="FBOX"/>
    <property type="match status" value="1"/>
</dbReference>
<protein>
    <recommendedName>
        <fullName evidence="1">F-box domain-containing protein</fullName>
    </recommendedName>
</protein>
<dbReference type="InterPro" id="IPR001810">
    <property type="entry name" value="F-box_dom"/>
</dbReference>
<dbReference type="PROSITE" id="PS50181">
    <property type="entry name" value="FBOX"/>
    <property type="match status" value="1"/>
</dbReference>
<name>A0A8B9JNC8_ASTMX</name>
<dbReference type="Proteomes" id="UP000694621">
    <property type="component" value="Unplaced"/>
</dbReference>
<evidence type="ECO:0000313" key="2">
    <source>
        <dbReference type="Ensembl" id="ENSAMXP00005023835.1"/>
    </source>
</evidence>